<dbReference type="Proteomes" id="UP001304300">
    <property type="component" value="Chromosome"/>
</dbReference>
<feature type="signal peptide" evidence="1">
    <location>
        <begin position="1"/>
        <end position="22"/>
    </location>
</feature>
<dbReference type="RefSeq" id="WP_317832871.1">
    <property type="nucleotide sequence ID" value="NZ_CP136920.1"/>
</dbReference>
<dbReference type="SUPFAM" id="SSF49785">
    <property type="entry name" value="Galactose-binding domain-like"/>
    <property type="match status" value="1"/>
</dbReference>
<sequence length="634" mass="70269">MKALKLHALLGLCLVATAEAHASSVKQSSSATAGENASLVKGEMKRQGGDIIVIATTDAQPTDWMHVFIDSDSKAATGFSHYAGYGSGRGLDLLIEGDRVYRYKGTDGSNEWIWEPIDGASATRTVDGNTAKFVLNTKLIELPDPYSVFVTTSSNDWAEVLDSMPRNGKTWKSSGMTESVYVAPMLPTGNSDARERFDEIESYACYYGPGLIEEMSTRDAAIIEVRNQTPESVAKLQEAGTLVIGYISLGEDDALRVGDAGGPGGFDSAYFDRNQDGAPDKNSVWSSYFTDSRQPAWRRHFLDIAWNMKKKFGVDGFFLDTVDTSELYKESRDAMVTLVKELRAQNPDSLIILNRGFHTVADLAPYVDGVMFESLTASWDWGNSEYILMRPSAWDHGLEIWQDVLKPAMDDHGLVVLALDYAGGPDAPAVKTAYDRAATFGYIPEVSNIYLDKIYDIDYKGQPDDAYLDIQATPERLTFELEETRNGFPKGTSVRPSSNYPDYEVAPVIDGVADKNELNWRNRAWASWEKPATHYLEFRLPKPMTTRGLAINWAWDNGVPFASRDFRVEVLSSSAAEESGAWQSVAEVENNADAENRIQFDPAEVVAVRLVQEPGSGSDERPNMMWVEQVELLR</sequence>
<accession>A0AAQ3QSY3</accession>
<dbReference type="EMBL" id="CP136920">
    <property type="protein sequence ID" value="WOO40711.1"/>
    <property type="molecule type" value="Genomic_DNA"/>
</dbReference>
<evidence type="ECO:0000313" key="4">
    <source>
        <dbReference type="Proteomes" id="UP001304300"/>
    </source>
</evidence>
<proteinExistence type="predicted"/>
<reference evidence="3 4" key="1">
    <citation type="submission" date="2023-10" db="EMBL/GenBank/DDBJ databases">
        <title>Rubellicoccus peritrichatus gen. nov., sp. nov., isolated from an algae of coral reef tank.</title>
        <authorList>
            <person name="Luo J."/>
        </authorList>
    </citation>
    <scope>NUCLEOTIDE SEQUENCE [LARGE SCALE GENOMIC DNA]</scope>
    <source>
        <strain evidence="3 4">CR14</strain>
    </source>
</reference>
<name>A0AAQ3QSY3_9BACT</name>
<dbReference type="InterPro" id="IPR013785">
    <property type="entry name" value="Aldolase_TIM"/>
</dbReference>
<dbReference type="Pfam" id="PF03537">
    <property type="entry name" value="Glyco_hydro_114"/>
    <property type="match status" value="1"/>
</dbReference>
<dbReference type="AlphaFoldDB" id="A0AAQ3QSY3"/>
<dbReference type="SUPFAM" id="SSF51445">
    <property type="entry name" value="(Trans)glycosidases"/>
    <property type="match status" value="1"/>
</dbReference>
<organism evidence="3 4">
    <name type="scientific">Rubellicoccus peritrichatus</name>
    <dbReference type="NCBI Taxonomy" id="3080537"/>
    <lineage>
        <taxon>Bacteria</taxon>
        <taxon>Pseudomonadati</taxon>
        <taxon>Verrucomicrobiota</taxon>
        <taxon>Opitutia</taxon>
        <taxon>Puniceicoccales</taxon>
        <taxon>Cerasicoccaceae</taxon>
        <taxon>Rubellicoccus</taxon>
    </lineage>
</organism>
<dbReference type="InterPro" id="IPR004352">
    <property type="entry name" value="GH114_TIM-barrel"/>
</dbReference>
<dbReference type="Gene3D" id="3.20.20.70">
    <property type="entry name" value="Aldolase class I"/>
    <property type="match status" value="1"/>
</dbReference>
<feature type="domain" description="Glycoside-hydrolase family GH114 TIM-barrel" evidence="2">
    <location>
        <begin position="221"/>
        <end position="451"/>
    </location>
</feature>
<gene>
    <name evidence="3" type="ORF">RZN69_18980</name>
</gene>
<dbReference type="KEGG" id="puo:RZN69_18980"/>
<dbReference type="PANTHER" id="PTHR35882:SF2">
    <property type="entry name" value="PELA"/>
    <property type="match status" value="1"/>
</dbReference>
<feature type="chain" id="PRO_5042948150" evidence="1">
    <location>
        <begin position="23"/>
        <end position="634"/>
    </location>
</feature>
<dbReference type="Gene3D" id="2.60.120.260">
    <property type="entry name" value="Galactose-binding domain-like"/>
    <property type="match status" value="1"/>
</dbReference>
<dbReference type="InterPro" id="IPR017853">
    <property type="entry name" value="GH"/>
</dbReference>
<evidence type="ECO:0000256" key="1">
    <source>
        <dbReference type="SAM" id="SignalP"/>
    </source>
</evidence>
<dbReference type="PANTHER" id="PTHR35882">
    <property type="entry name" value="PELA"/>
    <property type="match status" value="1"/>
</dbReference>
<keyword evidence="4" id="KW-1185">Reference proteome</keyword>
<protein>
    <submittedName>
        <fullName evidence="3">Endo alpha-1,4 polygalactosaminidase</fullName>
    </submittedName>
</protein>
<evidence type="ECO:0000313" key="3">
    <source>
        <dbReference type="EMBL" id="WOO40711.1"/>
    </source>
</evidence>
<dbReference type="InterPro" id="IPR008979">
    <property type="entry name" value="Galactose-bd-like_sf"/>
</dbReference>
<evidence type="ECO:0000259" key="2">
    <source>
        <dbReference type="Pfam" id="PF03537"/>
    </source>
</evidence>
<keyword evidence="1" id="KW-0732">Signal</keyword>